<dbReference type="AlphaFoldDB" id="A0AAD8WZN4"/>
<feature type="compositionally biased region" description="Acidic residues" evidence="1">
    <location>
        <begin position="1"/>
        <end position="14"/>
    </location>
</feature>
<comment type="caution">
    <text evidence="3">The sequence shown here is derived from an EMBL/GenBank/DDBJ whole genome shotgun (WGS) entry which is preliminary data.</text>
</comment>
<feature type="region of interest" description="Disordered" evidence="1">
    <location>
        <begin position="294"/>
        <end position="339"/>
    </location>
</feature>
<proteinExistence type="predicted"/>
<feature type="compositionally biased region" description="Pro residues" evidence="1">
    <location>
        <begin position="671"/>
        <end position="723"/>
    </location>
</feature>
<dbReference type="Pfam" id="PF26133">
    <property type="entry name" value="DUF8039"/>
    <property type="match status" value="1"/>
</dbReference>
<evidence type="ECO:0000256" key="1">
    <source>
        <dbReference type="SAM" id="MobiDB-lite"/>
    </source>
</evidence>
<dbReference type="InterPro" id="IPR003882">
    <property type="entry name" value="Pistil_extensin"/>
</dbReference>
<dbReference type="EMBL" id="JAUUTY010000002">
    <property type="protein sequence ID" value="KAK1686987.1"/>
    <property type="molecule type" value="Genomic_DNA"/>
</dbReference>
<evidence type="ECO:0000259" key="2">
    <source>
        <dbReference type="Pfam" id="PF26133"/>
    </source>
</evidence>
<feature type="compositionally biased region" description="Basic and acidic residues" evidence="1">
    <location>
        <begin position="47"/>
        <end position="67"/>
    </location>
</feature>
<dbReference type="Proteomes" id="UP001231189">
    <property type="component" value="Unassembled WGS sequence"/>
</dbReference>
<feature type="domain" description="DUF8039" evidence="2">
    <location>
        <begin position="564"/>
        <end position="658"/>
    </location>
</feature>
<feature type="compositionally biased region" description="Acidic residues" evidence="1">
    <location>
        <begin position="381"/>
        <end position="395"/>
    </location>
</feature>
<dbReference type="InterPro" id="IPR004242">
    <property type="entry name" value="Transposase_21"/>
</dbReference>
<accession>A0AAD8WZN4</accession>
<protein>
    <recommendedName>
        <fullName evidence="2">DUF8039 domain-containing protein</fullName>
    </recommendedName>
</protein>
<dbReference type="Pfam" id="PF02992">
    <property type="entry name" value="Transposase_21"/>
    <property type="match status" value="1"/>
</dbReference>
<name>A0AAD8WZN4_LOLMU</name>
<organism evidence="3 4">
    <name type="scientific">Lolium multiflorum</name>
    <name type="common">Italian ryegrass</name>
    <name type="synonym">Lolium perenne subsp. multiflorum</name>
    <dbReference type="NCBI Taxonomy" id="4521"/>
    <lineage>
        <taxon>Eukaryota</taxon>
        <taxon>Viridiplantae</taxon>
        <taxon>Streptophyta</taxon>
        <taxon>Embryophyta</taxon>
        <taxon>Tracheophyta</taxon>
        <taxon>Spermatophyta</taxon>
        <taxon>Magnoliopsida</taxon>
        <taxon>Liliopsida</taxon>
        <taxon>Poales</taxon>
        <taxon>Poaceae</taxon>
        <taxon>BOP clade</taxon>
        <taxon>Pooideae</taxon>
        <taxon>Poodae</taxon>
        <taxon>Poeae</taxon>
        <taxon>Poeae Chloroplast Group 2 (Poeae type)</taxon>
        <taxon>Loliodinae</taxon>
        <taxon>Loliinae</taxon>
        <taxon>Lolium</taxon>
    </lineage>
</organism>
<sequence>MMEDDEEEEEDDDMYPNYGYTATGHDEDEDAGGGDQDEEASDEPVDDDLRRAIADAHRDAETENEKRKLKGMLDDHKKKLYPNCEDGNTKLGATLELLQWKAEAGICDKPFEKLLKIMKMRSDSTYEAKKVLCPLGLEVLKIHACINDCILYRAEYENLEKCPICTALRYKIRRDDPGDVEGEPPRKRVPAKVMWYAPIIPRLKRLFRNKEHARLLRWHKEDRKKDEMLRHPADGSQWRTIDREFPDFADDARNLRGLLPENVRIPIVKLCAFLNAISQKRQNSAKFFGRPRAAALDRAAPPAPPPASPRRAAPSPSVARPRPPPARAAPAPPLPPPHRAVARLPAAAARPLAARPLFARRAPPSRPPPPPRETMERDLEQEYLVEEIIRDDDDITSLYLNQSGEGDERTRGDGSDEEDDQDHRGDGSGEGEADSDSDNKRPDPEDPELNSIQRRVKKWALKKIATQFNDYKKKLDNSFVKKKKTPDFKGPYEKIKDHWEAFVKYKTSERAKTRSDTNKKNAANKMYFHTMGRGGYKAGRPKWEKWENDLIKNGIQPEMPLDLYPVDFITESTPCELHFQTMGYLTLKAAIGYVLPPVPDQRYHFKPVPPGYAVAGVDQVMDGYGPLRLDHPAGEGDLLELGEAKNTTVLWRKEFIVIPGWKAPTRSPPSQHSPPMQPSPVREPSPPAREPSPPAREPSPPPREPSPPAREPSPPPREPSPPPKYKRKIRRAATTQLSRNKSPRRKQEPLPRVPKVPPKRPYDYTVEENAKIVAEQQATNVET</sequence>
<feature type="compositionally biased region" description="Low complexity" evidence="1">
    <location>
        <begin position="309"/>
        <end position="320"/>
    </location>
</feature>
<dbReference type="PANTHER" id="PTHR10775:SF182">
    <property type="entry name" value="TRANSPOSON, EN_SPM-LIKE, TRANSPOSASE-ASSOCIATED DOMAIN PROTEIN-RELATED"/>
    <property type="match status" value="1"/>
</dbReference>
<evidence type="ECO:0000313" key="3">
    <source>
        <dbReference type="EMBL" id="KAK1686987.1"/>
    </source>
</evidence>
<feature type="compositionally biased region" description="Acidic residues" evidence="1">
    <location>
        <begin position="26"/>
        <end position="46"/>
    </location>
</feature>
<feature type="region of interest" description="Disordered" evidence="1">
    <location>
        <begin position="1"/>
        <end position="67"/>
    </location>
</feature>
<dbReference type="InterPro" id="IPR058352">
    <property type="entry name" value="DUF8039"/>
</dbReference>
<reference evidence="3" key="1">
    <citation type="submission" date="2023-07" db="EMBL/GenBank/DDBJ databases">
        <title>A chromosome-level genome assembly of Lolium multiflorum.</title>
        <authorList>
            <person name="Chen Y."/>
            <person name="Copetti D."/>
            <person name="Kolliker R."/>
            <person name="Studer B."/>
        </authorList>
    </citation>
    <scope>NUCLEOTIDE SEQUENCE</scope>
    <source>
        <strain evidence="3">02402/16</strain>
        <tissue evidence="3">Leaf</tissue>
    </source>
</reference>
<dbReference type="PRINTS" id="PR01218">
    <property type="entry name" value="PSTLEXTENSIN"/>
</dbReference>
<feature type="compositionally biased region" description="Pro residues" evidence="1">
    <location>
        <begin position="321"/>
        <end position="338"/>
    </location>
</feature>
<evidence type="ECO:0000313" key="4">
    <source>
        <dbReference type="Proteomes" id="UP001231189"/>
    </source>
</evidence>
<keyword evidence="4" id="KW-1185">Reference proteome</keyword>
<feature type="region of interest" description="Disordered" evidence="1">
    <location>
        <begin position="354"/>
        <end position="454"/>
    </location>
</feature>
<gene>
    <name evidence="3" type="ORF">QYE76_047835</name>
</gene>
<feature type="region of interest" description="Disordered" evidence="1">
    <location>
        <begin position="662"/>
        <end position="764"/>
    </location>
</feature>
<dbReference type="PANTHER" id="PTHR10775">
    <property type="entry name" value="OS08G0208400 PROTEIN"/>
    <property type="match status" value="1"/>
</dbReference>